<dbReference type="SMART" id="SM00357">
    <property type="entry name" value="CSP"/>
    <property type="match status" value="1"/>
</dbReference>
<dbReference type="HAMAP" id="MF_01895">
    <property type="entry name" value="RNase_R"/>
    <property type="match status" value="1"/>
</dbReference>
<dbReference type="SMART" id="SM00955">
    <property type="entry name" value="RNB"/>
    <property type="match status" value="1"/>
</dbReference>
<dbReference type="PANTHER" id="PTHR23355:SF9">
    <property type="entry name" value="DIS3-LIKE EXONUCLEASE 2"/>
    <property type="match status" value="1"/>
</dbReference>
<dbReference type="PROSITE" id="PS50126">
    <property type="entry name" value="S1"/>
    <property type="match status" value="1"/>
</dbReference>
<dbReference type="AlphaFoldDB" id="A0A5C1E9I5"/>
<keyword evidence="6 8" id="KW-0269">Exonuclease</keyword>
<dbReference type="EC" id="3.1.13.1" evidence="8"/>
<dbReference type="NCBIfam" id="TIGR00358">
    <property type="entry name" value="3_prime_RNase"/>
    <property type="match status" value="1"/>
</dbReference>
<evidence type="ECO:0000256" key="5">
    <source>
        <dbReference type="ARBA" id="ARBA00022801"/>
    </source>
</evidence>
<comment type="subcellular location">
    <subcellularLocation>
        <location evidence="2 8">Cytoplasm</location>
    </subcellularLocation>
</comment>
<dbReference type="EMBL" id="CP022579">
    <property type="protein sequence ID" value="QEL65345.1"/>
    <property type="molecule type" value="Genomic_DNA"/>
</dbReference>
<comment type="similarity">
    <text evidence="8">Belongs to the RNR ribonuclease family. RNase R subfamily.</text>
</comment>
<feature type="compositionally biased region" description="Basic and acidic residues" evidence="9">
    <location>
        <begin position="815"/>
        <end position="829"/>
    </location>
</feature>
<accession>A0A5C1E9I5</accession>
<dbReference type="InterPro" id="IPR011129">
    <property type="entry name" value="CSD"/>
</dbReference>
<dbReference type="GO" id="GO:0005829">
    <property type="term" value="C:cytosol"/>
    <property type="evidence" value="ECO:0007669"/>
    <property type="project" value="TreeGrafter"/>
</dbReference>
<keyword evidence="7 8" id="KW-0694">RNA-binding</keyword>
<dbReference type="InterPro" id="IPR001900">
    <property type="entry name" value="RNase_II/R"/>
</dbReference>
<dbReference type="Pfam" id="PF08206">
    <property type="entry name" value="OB_RNB"/>
    <property type="match status" value="1"/>
</dbReference>
<dbReference type="GO" id="GO:0003723">
    <property type="term" value="F:RNA binding"/>
    <property type="evidence" value="ECO:0007669"/>
    <property type="project" value="UniProtKB-UniRule"/>
</dbReference>
<feature type="domain" description="S1 motif" evidence="10">
    <location>
        <begin position="694"/>
        <end position="775"/>
    </location>
</feature>
<evidence type="ECO:0000256" key="1">
    <source>
        <dbReference type="ARBA" id="ARBA00001849"/>
    </source>
</evidence>
<dbReference type="NCBIfam" id="TIGR02063">
    <property type="entry name" value="RNase_R"/>
    <property type="match status" value="1"/>
</dbReference>
<dbReference type="SUPFAM" id="SSF50249">
    <property type="entry name" value="Nucleic acid-binding proteins"/>
    <property type="match status" value="4"/>
</dbReference>
<dbReference type="InterPro" id="IPR004476">
    <property type="entry name" value="RNase_II/RNase_R"/>
</dbReference>
<dbReference type="GO" id="GO:0008859">
    <property type="term" value="F:exoribonuclease II activity"/>
    <property type="evidence" value="ECO:0007669"/>
    <property type="project" value="UniProtKB-UniRule"/>
</dbReference>
<protein>
    <recommendedName>
        <fullName evidence="8">Ribonuclease R</fullName>
        <shortName evidence="8">RNase R</shortName>
        <ecNumber evidence="8">3.1.13.1</ecNumber>
    </recommendedName>
</protein>
<keyword evidence="3 8" id="KW-0963">Cytoplasm</keyword>
<dbReference type="InterPro" id="IPR040476">
    <property type="entry name" value="CSD2"/>
</dbReference>
<dbReference type="Gene3D" id="2.40.50.140">
    <property type="entry name" value="Nucleic acid-binding proteins"/>
    <property type="match status" value="2"/>
</dbReference>
<feature type="compositionally biased region" description="Low complexity" evidence="9">
    <location>
        <begin position="1034"/>
        <end position="1082"/>
    </location>
</feature>
<feature type="region of interest" description="Disordered" evidence="9">
    <location>
        <begin position="785"/>
        <end position="878"/>
    </location>
</feature>
<dbReference type="GO" id="GO:0006402">
    <property type="term" value="P:mRNA catabolic process"/>
    <property type="evidence" value="ECO:0007669"/>
    <property type="project" value="TreeGrafter"/>
</dbReference>
<dbReference type="Proteomes" id="UP000323671">
    <property type="component" value="Chromosome"/>
</dbReference>
<organism evidence="11 12">
    <name type="scientific">Oryzomicrobium terrae</name>
    <dbReference type="NCBI Taxonomy" id="1735038"/>
    <lineage>
        <taxon>Bacteria</taxon>
        <taxon>Pseudomonadati</taxon>
        <taxon>Pseudomonadota</taxon>
        <taxon>Betaproteobacteria</taxon>
        <taxon>Rhodocyclales</taxon>
        <taxon>Rhodocyclaceae</taxon>
        <taxon>Oryzomicrobium</taxon>
    </lineage>
</organism>
<name>A0A5C1E9I5_9RHOO</name>
<gene>
    <name evidence="8 11" type="primary">rnr</name>
    <name evidence="11" type="ORF">OTERR_18690</name>
</gene>
<evidence type="ECO:0000256" key="8">
    <source>
        <dbReference type="HAMAP-Rule" id="MF_01895"/>
    </source>
</evidence>
<keyword evidence="4 8" id="KW-0540">Nuclease</keyword>
<dbReference type="CDD" id="cd04471">
    <property type="entry name" value="S1_RNase_R"/>
    <property type="match status" value="1"/>
</dbReference>
<dbReference type="PANTHER" id="PTHR23355">
    <property type="entry name" value="RIBONUCLEASE"/>
    <property type="match status" value="1"/>
</dbReference>
<proteinExistence type="inferred from homology"/>
<evidence type="ECO:0000256" key="6">
    <source>
        <dbReference type="ARBA" id="ARBA00022839"/>
    </source>
</evidence>
<evidence type="ECO:0000256" key="7">
    <source>
        <dbReference type="ARBA" id="ARBA00022884"/>
    </source>
</evidence>
<comment type="catalytic activity">
    <reaction evidence="1 8">
        <text>Exonucleolytic cleavage in the 3'- to 5'-direction to yield nucleoside 5'-phosphates.</text>
        <dbReference type="EC" id="3.1.13.1"/>
    </reaction>
</comment>
<dbReference type="InterPro" id="IPR012340">
    <property type="entry name" value="NA-bd_OB-fold"/>
</dbReference>
<dbReference type="InterPro" id="IPR013223">
    <property type="entry name" value="RNase_B_OB_dom"/>
</dbReference>
<feature type="compositionally biased region" description="Low complexity" evidence="9">
    <location>
        <begin position="990"/>
        <end position="1012"/>
    </location>
</feature>
<dbReference type="InterPro" id="IPR022966">
    <property type="entry name" value="RNase_II/R_CS"/>
</dbReference>
<feature type="region of interest" description="Disordered" evidence="9">
    <location>
        <begin position="928"/>
        <end position="1089"/>
    </location>
</feature>
<dbReference type="InterPro" id="IPR011805">
    <property type="entry name" value="RNase_R"/>
</dbReference>
<evidence type="ECO:0000256" key="2">
    <source>
        <dbReference type="ARBA" id="ARBA00004496"/>
    </source>
</evidence>
<evidence type="ECO:0000256" key="9">
    <source>
        <dbReference type="SAM" id="MobiDB-lite"/>
    </source>
</evidence>
<reference evidence="11 12" key="1">
    <citation type="submission" date="2017-07" db="EMBL/GenBank/DDBJ databases">
        <title>Complete genome sequence of Oryzomicrobium terrae TPP412.</title>
        <authorList>
            <person name="Chiu L.-W."/>
            <person name="Lo K.-J."/>
            <person name="Tsai Y.-M."/>
            <person name="Lin S.-S."/>
            <person name="Kuo C.-H."/>
            <person name="Liu C.-T."/>
        </authorList>
    </citation>
    <scope>NUCLEOTIDE SEQUENCE [LARGE SCALE GENOMIC DNA]</scope>
    <source>
        <strain evidence="11 12">TPP412</strain>
    </source>
</reference>
<evidence type="ECO:0000256" key="4">
    <source>
        <dbReference type="ARBA" id="ARBA00022722"/>
    </source>
</evidence>
<dbReference type="InterPro" id="IPR003029">
    <property type="entry name" value="S1_domain"/>
</dbReference>
<evidence type="ECO:0000256" key="3">
    <source>
        <dbReference type="ARBA" id="ARBA00022490"/>
    </source>
</evidence>
<dbReference type="KEGG" id="otr:OTERR_18690"/>
<feature type="compositionally biased region" description="Low complexity" evidence="9">
    <location>
        <begin position="939"/>
        <end position="982"/>
    </location>
</feature>
<evidence type="ECO:0000259" key="10">
    <source>
        <dbReference type="PROSITE" id="PS50126"/>
    </source>
</evidence>
<dbReference type="Pfam" id="PF17876">
    <property type="entry name" value="CSD2"/>
    <property type="match status" value="1"/>
</dbReference>
<evidence type="ECO:0000313" key="11">
    <source>
        <dbReference type="EMBL" id="QEL65345.1"/>
    </source>
</evidence>
<dbReference type="Pfam" id="PF00575">
    <property type="entry name" value="S1"/>
    <property type="match status" value="1"/>
</dbReference>
<comment type="function">
    <text evidence="8">3'-5' exoribonuclease that releases 5'-nucleoside monophosphates and is involved in maturation of structured RNAs.</text>
</comment>
<dbReference type="SMART" id="SM00316">
    <property type="entry name" value="S1"/>
    <property type="match status" value="1"/>
</dbReference>
<evidence type="ECO:0000313" key="12">
    <source>
        <dbReference type="Proteomes" id="UP000323671"/>
    </source>
</evidence>
<keyword evidence="5 8" id="KW-0378">Hydrolase</keyword>
<dbReference type="Pfam" id="PF00773">
    <property type="entry name" value="RNB"/>
    <property type="match status" value="1"/>
</dbReference>
<dbReference type="PROSITE" id="PS01175">
    <property type="entry name" value="RIBONUCLEASE_II"/>
    <property type="match status" value="1"/>
</dbReference>
<keyword evidence="12" id="KW-1185">Reference proteome</keyword>
<sequence length="1089" mass="118628">MSTPKLSKVRRSDPFFEREVQKYPSPLPSREYITLTLEEQGRPVSVEHLCALLDIAPFERDLFERRLRAMEREGEVLRNRKGALILPEKVDLIPGRVMGHADGFGFLIPDDQSDDLYLEPKQMDRVLHGDRALARVAGVDRRGRREGVIVEVLERANTLLVGRVFEEHGVRFVVPENRRINQKILLAPAEKGETGKKGKKRGGVAVVQPGQVVVVEIIEQPTRYTQPIGRVKEVLGNYADPGMEIEIALRKHDLPFDFSPEAEAETKAIPDTVRKVDTAGREDLTHLPLVTIDGETARDFDDAVYAEKVGRGYRLVVAIADVSHYVKPGMALDHDAFSRGNSVYFPRRVIPMLPEKLSNGLCSLNPDVIRLSMVCDMQITSAGRIKSYRFYPAVFRSRARLTYTQVWNWISGAAQPEADAHVAVFPHLQTLYKLFQVLSKARDQRAAIDFETTETQMIFNDQGKIDTIVPVVRNDAHKLIEECMLAANVCAANFLEEHKQTCLYRVHQGPTPEKLEALRDFLKEFGLSIGGGDAPGARDYAELLDKVKDRPDAPLLQTVMLRSLRQAIYSPDNLGHFGLAYEAYTHFTSPIRRYPDLLVHRAIKAVLSGQRYKPEGYQDLILIPEKPLKRNGAQSRPAEVKTAKALPAEAPKDKDHANWESIGLHCSATERRADEATRDVENWLKCFYMKERIGEVFDGTISTVVPFGIFVALDEVYVEGLVHVSELGEDYFHHDPVKHAMVGERTKVSYRLGGRVKVKLVRADMESGKIDFALVKDGAAAGKGARAVEAATPDKMGKKPHHTARHEPQPASGFAKREDGRTSRRDKAAGKKGASSSHRGAEHYAAKSAPGSHRHQERTSKKTFPAKAAPMRDEDRPTTYFGPPEGVANAAVPSVPAATSRRRKAPVAALLGGVPLPLVEVAQAPVEALPKKKQSATGKPVKTVKSAKATKATKASQATQAAGTGAGKKTAATVKKAPAKAAAVKRKPTKSAPAADKAAAPATVEQAVAPKTSAKKKPAAKPAATTKAPKRAKAAAPVVEGASKTVATPTTATKATGKTANKSATGKTAAGAATAKPVKTGASKASKGG</sequence>
<dbReference type="InterPro" id="IPR050180">
    <property type="entry name" value="RNR_Ribonuclease"/>
</dbReference>